<dbReference type="InterPro" id="IPR037401">
    <property type="entry name" value="SnoaL-like"/>
</dbReference>
<dbReference type="EMBL" id="BAABGJ010000068">
    <property type="protein sequence ID" value="GAA4350365.1"/>
    <property type="molecule type" value="Genomic_DNA"/>
</dbReference>
<comment type="caution">
    <text evidence="2">The sequence shown here is derived from an EMBL/GenBank/DDBJ whole genome shotgun (WGS) entry which is preliminary data.</text>
</comment>
<evidence type="ECO:0000259" key="1">
    <source>
        <dbReference type="Pfam" id="PF12680"/>
    </source>
</evidence>
<organism evidence="2 3">
    <name type="scientific">Variovorax defluvii</name>
    <dbReference type="NCBI Taxonomy" id="913761"/>
    <lineage>
        <taxon>Bacteria</taxon>
        <taxon>Pseudomonadati</taxon>
        <taxon>Pseudomonadota</taxon>
        <taxon>Betaproteobacteria</taxon>
        <taxon>Burkholderiales</taxon>
        <taxon>Comamonadaceae</taxon>
        <taxon>Variovorax</taxon>
    </lineage>
</organism>
<dbReference type="PANTHER" id="PTHR41252">
    <property type="entry name" value="BLR2505 PROTEIN"/>
    <property type="match status" value="1"/>
</dbReference>
<feature type="domain" description="SnoaL-like" evidence="1">
    <location>
        <begin position="8"/>
        <end position="118"/>
    </location>
</feature>
<dbReference type="Proteomes" id="UP001500975">
    <property type="component" value="Unassembled WGS sequence"/>
</dbReference>
<dbReference type="Pfam" id="PF12680">
    <property type="entry name" value="SnoaL_2"/>
    <property type="match status" value="1"/>
</dbReference>
<gene>
    <name evidence="2" type="ORF">GCM10023165_37680</name>
</gene>
<keyword evidence="3" id="KW-1185">Reference proteome</keyword>
<proteinExistence type="predicted"/>
<protein>
    <recommendedName>
        <fullName evidence="1">SnoaL-like domain-containing protein</fullName>
    </recommendedName>
</protein>
<dbReference type="Gene3D" id="3.10.450.50">
    <property type="match status" value="1"/>
</dbReference>
<evidence type="ECO:0000313" key="2">
    <source>
        <dbReference type="EMBL" id="GAA4350365.1"/>
    </source>
</evidence>
<accession>A0ABP8I312</accession>
<dbReference type="RefSeq" id="WP_345539823.1">
    <property type="nucleotide sequence ID" value="NZ_BAABGJ010000068.1"/>
</dbReference>
<evidence type="ECO:0000313" key="3">
    <source>
        <dbReference type="Proteomes" id="UP001500975"/>
    </source>
</evidence>
<dbReference type="PANTHER" id="PTHR41252:SF1">
    <property type="entry name" value="BLR2505 PROTEIN"/>
    <property type="match status" value="1"/>
</dbReference>
<sequence>MGTPTDIVRQAYAAFGRKDIAGILALLSDDVDWRFYAGEAAGISYAGKFTGKQQVQAWFGMLAESDDIQGFEPREFLEGPEHVTVLGWERAKPLPKGKEFETEWVHVFNVKNGKITRWIGTGDTAARVAATK</sequence>
<dbReference type="InterPro" id="IPR032710">
    <property type="entry name" value="NTF2-like_dom_sf"/>
</dbReference>
<reference evidence="3" key="1">
    <citation type="journal article" date="2019" name="Int. J. Syst. Evol. Microbiol.">
        <title>The Global Catalogue of Microorganisms (GCM) 10K type strain sequencing project: providing services to taxonomists for standard genome sequencing and annotation.</title>
        <authorList>
            <consortium name="The Broad Institute Genomics Platform"/>
            <consortium name="The Broad Institute Genome Sequencing Center for Infectious Disease"/>
            <person name="Wu L."/>
            <person name="Ma J."/>
        </authorList>
    </citation>
    <scope>NUCLEOTIDE SEQUENCE [LARGE SCALE GENOMIC DNA]</scope>
    <source>
        <strain evidence="3">JCM 17804</strain>
    </source>
</reference>
<dbReference type="SUPFAM" id="SSF54427">
    <property type="entry name" value="NTF2-like"/>
    <property type="match status" value="1"/>
</dbReference>
<name>A0ABP8I312_9BURK</name>